<evidence type="ECO:0000256" key="1">
    <source>
        <dbReference type="ARBA" id="ARBA00004141"/>
    </source>
</evidence>
<dbReference type="InterPro" id="IPR007568">
    <property type="entry name" value="RTA1"/>
</dbReference>
<feature type="transmembrane region" description="Helical" evidence="5">
    <location>
        <begin position="281"/>
        <end position="304"/>
    </location>
</feature>
<dbReference type="RefSeq" id="XP_060282801.1">
    <property type="nucleotide sequence ID" value="XM_060431559.1"/>
</dbReference>
<accession>A0AAJ0FKP9</accession>
<dbReference type="PANTHER" id="PTHR31465:SF15">
    <property type="entry name" value="LIPID TRANSPORTER ATNI-RELATED"/>
    <property type="match status" value="1"/>
</dbReference>
<keyword evidence="6" id="KW-0732">Signal</keyword>
<dbReference type="AlphaFoldDB" id="A0AAJ0FKP9"/>
<dbReference type="Proteomes" id="UP001244011">
    <property type="component" value="Unassembled WGS sequence"/>
</dbReference>
<reference evidence="7" key="1">
    <citation type="submission" date="2023-06" db="EMBL/GenBank/DDBJ databases">
        <title>Genome-scale phylogeny and comparative genomics of the fungal order Sordariales.</title>
        <authorList>
            <consortium name="Lawrence Berkeley National Laboratory"/>
            <person name="Hensen N."/>
            <person name="Bonometti L."/>
            <person name="Westerberg I."/>
            <person name="Brannstrom I.O."/>
            <person name="Guillou S."/>
            <person name="Cros-Aarteil S."/>
            <person name="Calhoun S."/>
            <person name="Haridas S."/>
            <person name="Kuo A."/>
            <person name="Mondo S."/>
            <person name="Pangilinan J."/>
            <person name="Riley R."/>
            <person name="Labutti K."/>
            <person name="Andreopoulos B."/>
            <person name="Lipzen A."/>
            <person name="Chen C."/>
            <person name="Yanf M."/>
            <person name="Daum C."/>
            <person name="Ng V."/>
            <person name="Clum A."/>
            <person name="Steindorff A."/>
            <person name="Ohm R."/>
            <person name="Martin F."/>
            <person name="Silar P."/>
            <person name="Natvig D."/>
            <person name="Lalanne C."/>
            <person name="Gautier V."/>
            <person name="Ament-Velasquez S.L."/>
            <person name="Kruys A."/>
            <person name="Hutchinson M.I."/>
            <person name="Powell A.J."/>
            <person name="Barry K."/>
            <person name="Miller A.N."/>
            <person name="Grigoriev I.V."/>
            <person name="Debuchy R."/>
            <person name="Gladieux P."/>
            <person name="Thoren M.H."/>
            <person name="Johannesson H."/>
        </authorList>
    </citation>
    <scope>NUCLEOTIDE SEQUENCE</scope>
    <source>
        <strain evidence="7">8032-3</strain>
    </source>
</reference>
<comment type="caution">
    <text evidence="7">The sequence shown here is derived from an EMBL/GenBank/DDBJ whole genome shotgun (WGS) entry which is preliminary data.</text>
</comment>
<keyword evidence="8" id="KW-1185">Reference proteome</keyword>
<feature type="transmembrane region" description="Helical" evidence="5">
    <location>
        <begin position="241"/>
        <end position="261"/>
    </location>
</feature>
<keyword evidence="4 5" id="KW-0472">Membrane</keyword>
<name>A0AAJ0FKP9_9PEZI</name>
<keyword evidence="3 5" id="KW-1133">Transmembrane helix</keyword>
<evidence type="ECO:0000256" key="6">
    <source>
        <dbReference type="SAM" id="SignalP"/>
    </source>
</evidence>
<proteinExistence type="predicted"/>
<feature type="chain" id="PRO_5042529520" evidence="6">
    <location>
        <begin position="22"/>
        <end position="343"/>
    </location>
</feature>
<evidence type="ECO:0000313" key="7">
    <source>
        <dbReference type="EMBL" id="KAK1766588.1"/>
    </source>
</evidence>
<evidence type="ECO:0000256" key="3">
    <source>
        <dbReference type="ARBA" id="ARBA00022989"/>
    </source>
</evidence>
<evidence type="ECO:0000256" key="5">
    <source>
        <dbReference type="SAM" id="Phobius"/>
    </source>
</evidence>
<evidence type="ECO:0000313" key="8">
    <source>
        <dbReference type="Proteomes" id="UP001244011"/>
    </source>
</evidence>
<dbReference type="GO" id="GO:0016020">
    <property type="term" value="C:membrane"/>
    <property type="evidence" value="ECO:0007669"/>
    <property type="project" value="UniProtKB-SubCell"/>
</dbReference>
<keyword evidence="2 5" id="KW-0812">Transmembrane</keyword>
<evidence type="ECO:0000256" key="4">
    <source>
        <dbReference type="ARBA" id="ARBA00023136"/>
    </source>
</evidence>
<feature type="transmembrane region" description="Helical" evidence="5">
    <location>
        <begin position="55"/>
        <end position="74"/>
    </location>
</feature>
<dbReference type="GeneID" id="85314746"/>
<protein>
    <submittedName>
        <fullName evidence="7">RTA1 like protein-domain-containing protein</fullName>
    </submittedName>
</protein>
<feature type="transmembrane region" description="Helical" evidence="5">
    <location>
        <begin position="191"/>
        <end position="213"/>
    </location>
</feature>
<evidence type="ECO:0000256" key="2">
    <source>
        <dbReference type="ARBA" id="ARBA00022692"/>
    </source>
</evidence>
<organism evidence="7 8">
    <name type="scientific">Phialemonium atrogriseum</name>
    <dbReference type="NCBI Taxonomy" id="1093897"/>
    <lineage>
        <taxon>Eukaryota</taxon>
        <taxon>Fungi</taxon>
        <taxon>Dikarya</taxon>
        <taxon>Ascomycota</taxon>
        <taxon>Pezizomycotina</taxon>
        <taxon>Sordariomycetes</taxon>
        <taxon>Sordariomycetidae</taxon>
        <taxon>Cephalothecales</taxon>
        <taxon>Cephalothecaceae</taxon>
        <taxon>Phialemonium</taxon>
    </lineage>
</organism>
<dbReference type="Pfam" id="PF04479">
    <property type="entry name" value="RTA1"/>
    <property type="match status" value="1"/>
</dbReference>
<feature type="transmembrane region" description="Helical" evidence="5">
    <location>
        <begin position="153"/>
        <end position="171"/>
    </location>
</feature>
<dbReference type="PANTHER" id="PTHR31465">
    <property type="entry name" value="PROTEIN RTA1-RELATED"/>
    <property type="match status" value="1"/>
</dbReference>
<feature type="transmembrane region" description="Helical" evidence="5">
    <location>
        <begin position="79"/>
        <end position="97"/>
    </location>
</feature>
<feature type="transmembrane region" description="Helical" evidence="5">
    <location>
        <begin position="109"/>
        <end position="132"/>
    </location>
</feature>
<gene>
    <name evidence="7" type="ORF">QBC33DRAFT_588792</name>
</gene>
<sequence>MPTLLLPTATLLQAATTVTSALPTCTTAIPDKNGHVPPDACNANYGFYPSWEDNLAFALAFGITTVLHLAQAVVFKKPFCWVVVMSALWECACFALRTLGAKDQQQSMYVTISTLLFLLAPLWLNAFIYMVLARLVHLLHPRQRALGIPAPRLAKGFVLADVVSFAVQAAGGAMMANQDGGADKVRLGQHVYMAGVGVQLAFVLVFVVVAVAFHRDLMRLRRSGKVEGPGGGRMNRWVRPLIWVVYVVLGLIVIRIIFRLVEFSQGVASTNPILQHEGFQLYLDALPMLLALVLLNFVHPGVVLKGPESSLPSSGFRWGRSAAFEPLATAGASSVELVDRRRF</sequence>
<comment type="subcellular location">
    <subcellularLocation>
        <location evidence="1">Membrane</location>
        <topology evidence="1">Multi-pass membrane protein</topology>
    </subcellularLocation>
</comment>
<feature type="signal peptide" evidence="6">
    <location>
        <begin position="1"/>
        <end position="21"/>
    </location>
</feature>
<dbReference type="EMBL" id="MU839011">
    <property type="protein sequence ID" value="KAK1766588.1"/>
    <property type="molecule type" value="Genomic_DNA"/>
</dbReference>